<dbReference type="Proteomes" id="UP000678374">
    <property type="component" value="Unassembled WGS sequence"/>
</dbReference>
<feature type="region of interest" description="Disordered" evidence="1">
    <location>
        <begin position="48"/>
        <end position="79"/>
    </location>
</feature>
<reference evidence="2" key="1">
    <citation type="submission" date="2021-04" db="EMBL/GenBank/DDBJ databases">
        <title>The genome sequence of Ideonella sp. 4Y11.</title>
        <authorList>
            <person name="Liu Y."/>
        </authorList>
    </citation>
    <scope>NUCLEOTIDE SEQUENCE</scope>
    <source>
        <strain evidence="2">4Y11</strain>
    </source>
</reference>
<keyword evidence="3" id="KW-1185">Reference proteome</keyword>
<comment type="caution">
    <text evidence="2">The sequence shown here is derived from an EMBL/GenBank/DDBJ whole genome shotgun (WGS) entry which is preliminary data.</text>
</comment>
<protein>
    <submittedName>
        <fullName evidence="2">Uncharacterized protein</fullName>
    </submittedName>
</protein>
<dbReference type="EMBL" id="JAGQDE010000002">
    <property type="protein sequence ID" value="MBQ0958073.1"/>
    <property type="molecule type" value="Genomic_DNA"/>
</dbReference>
<organism evidence="2 3">
    <name type="scientific">Ideonella aquatica</name>
    <dbReference type="NCBI Taxonomy" id="2824119"/>
    <lineage>
        <taxon>Bacteria</taxon>
        <taxon>Pseudomonadati</taxon>
        <taxon>Pseudomonadota</taxon>
        <taxon>Betaproteobacteria</taxon>
        <taxon>Burkholderiales</taxon>
        <taxon>Sphaerotilaceae</taxon>
        <taxon>Ideonella</taxon>
    </lineage>
</organism>
<evidence type="ECO:0000313" key="3">
    <source>
        <dbReference type="Proteomes" id="UP000678374"/>
    </source>
</evidence>
<evidence type="ECO:0000313" key="2">
    <source>
        <dbReference type="EMBL" id="MBQ0958073.1"/>
    </source>
</evidence>
<sequence length="144" mass="15934">MWTPIATDADPHHEDSHHLGARLAQLNARIARLAIALNVDLDSDAQVQTLLQRPPEPSIERRQGTERRRTERTGSPDRRVSLKRTELRGLVVMRYALELHTIDVLGTTVALALMRSVALSLESEGFPIAASGQRRHLLALPGGL</sequence>
<dbReference type="RefSeq" id="WP_210800503.1">
    <property type="nucleotide sequence ID" value="NZ_JAGQDE010000002.1"/>
</dbReference>
<proteinExistence type="predicted"/>
<name>A0A940YLA9_9BURK</name>
<evidence type="ECO:0000256" key="1">
    <source>
        <dbReference type="SAM" id="MobiDB-lite"/>
    </source>
</evidence>
<feature type="compositionally biased region" description="Basic and acidic residues" evidence="1">
    <location>
        <begin position="58"/>
        <end position="79"/>
    </location>
</feature>
<dbReference type="AlphaFoldDB" id="A0A940YLA9"/>
<accession>A0A940YLA9</accession>
<gene>
    <name evidence="2" type="ORF">KAK06_03800</name>
</gene>